<reference evidence="1 2" key="1">
    <citation type="submission" date="2023-02" db="EMBL/GenBank/DDBJ databases">
        <title>LHISI_Scaffold_Assembly.</title>
        <authorList>
            <person name="Stuart O.P."/>
            <person name="Cleave R."/>
            <person name="Magrath M.J.L."/>
            <person name="Mikheyev A.S."/>
        </authorList>
    </citation>
    <scope>NUCLEOTIDE SEQUENCE [LARGE SCALE GENOMIC DNA]</scope>
    <source>
        <strain evidence="1">Daus_M_001</strain>
        <tissue evidence="1">Leg muscle</tissue>
    </source>
</reference>
<gene>
    <name evidence="1" type="ORF">PR048_023317</name>
</gene>
<dbReference type="PANTHER" id="PTHR11439">
    <property type="entry name" value="GAG-POL-RELATED RETROTRANSPOSON"/>
    <property type="match status" value="1"/>
</dbReference>
<proteinExistence type="predicted"/>
<protein>
    <submittedName>
        <fullName evidence="1">Uncharacterized protein</fullName>
    </submittedName>
</protein>
<dbReference type="CDD" id="cd09272">
    <property type="entry name" value="RNase_HI_RT_Ty1"/>
    <property type="match status" value="1"/>
</dbReference>
<dbReference type="Proteomes" id="UP001159363">
    <property type="component" value="Chromosome 8"/>
</dbReference>
<keyword evidence="2" id="KW-1185">Reference proteome</keyword>
<evidence type="ECO:0000313" key="1">
    <source>
        <dbReference type="EMBL" id="KAJ8875422.1"/>
    </source>
</evidence>
<dbReference type="PANTHER" id="PTHR11439:SF481">
    <property type="entry name" value="REVERSE TRANSCRIPTASE TY1_COPIA-TYPE DOMAIN-CONTAINING PROTEIN"/>
    <property type="match status" value="1"/>
</dbReference>
<accession>A0ABQ9GTS2</accession>
<dbReference type="EMBL" id="JARBHB010000009">
    <property type="protein sequence ID" value="KAJ8875422.1"/>
    <property type="molecule type" value="Genomic_DNA"/>
</dbReference>
<evidence type="ECO:0000313" key="2">
    <source>
        <dbReference type="Proteomes" id="UP001159363"/>
    </source>
</evidence>
<comment type="caution">
    <text evidence="1">The sequence shown here is derived from an EMBL/GenBank/DDBJ whole genome shotgun (WGS) entry which is preliminary data.</text>
</comment>
<sequence length="143" mass="16317">MPNNFSQLVTKPNSDMVTLDKSHYIDQVLEQFGMNNAGVSWCSKKQGVVAQSTVEEEFVSMGEVTKEITRMNGRLEQLGQAQFIDTSCTVRCYNQGAISQTINHVMSERVKHIEVKLHYVRECVLLNLIKFDYVLTLANSQRR</sequence>
<organism evidence="1 2">
    <name type="scientific">Dryococelus australis</name>
    <dbReference type="NCBI Taxonomy" id="614101"/>
    <lineage>
        <taxon>Eukaryota</taxon>
        <taxon>Metazoa</taxon>
        <taxon>Ecdysozoa</taxon>
        <taxon>Arthropoda</taxon>
        <taxon>Hexapoda</taxon>
        <taxon>Insecta</taxon>
        <taxon>Pterygota</taxon>
        <taxon>Neoptera</taxon>
        <taxon>Polyneoptera</taxon>
        <taxon>Phasmatodea</taxon>
        <taxon>Verophasmatodea</taxon>
        <taxon>Anareolatae</taxon>
        <taxon>Phasmatidae</taxon>
        <taxon>Eurycanthinae</taxon>
        <taxon>Dryococelus</taxon>
    </lineage>
</organism>
<name>A0ABQ9GTS2_9NEOP</name>